<sequence length="492" mass="54401">MNHPRPSSFVHDLIRRLGEQGQHDNGIHQELLVSRSTPQGFRLGTGADLFTHALIPAIASATSEVIFVTCFWAPSKSLSALHDALVALATHRRGLSGENGITTLRPLRFRICLSSRSILQKLLHPQSADGYVYPPSSWQKQLGLPDPALLDAARIDLQVKSLFFLPFSVMHPKFVIIDRQRALIPSCNVSWEPWLEGCVEFTGDAVLGLLSFYSLTWEKHLDFRSAPGDGGGPPPFDARDARLTLVPSTVHYHAPMAAIAAPLPTLLLPSPYHRNPQFRPFPWQKAPRPPGTPLNTALLELLGQAQRSVYVQTPNLTCQAVIVALLDALKRGVSVTVVTSRNMMLLEQLVTAGTTTSLCLRSLIRRFRNLQGGFADQHRDLEIGHPRLGELHISYFHPRSPVSAAGFEGESLVVVSEHEAEEPVHSHLKLTIVDHQFTLLGSGNMDRASWYTSQELGVMFHDDRFAATVKAAVDRVLDGRLHLVFDSTESQD</sequence>
<evidence type="ECO:0000259" key="1">
    <source>
        <dbReference type="PROSITE" id="PS50035"/>
    </source>
</evidence>
<comment type="caution">
    <text evidence="2">The sequence shown here is derived from an EMBL/GenBank/DDBJ whole genome shotgun (WGS) entry which is preliminary data.</text>
</comment>
<name>A0AA39W9K7_9PEZI</name>
<dbReference type="CDD" id="cd00138">
    <property type="entry name" value="PLDc_SF"/>
    <property type="match status" value="1"/>
</dbReference>
<dbReference type="AlphaFoldDB" id="A0AA39W9K7"/>
<organism evidence="2 3">
    <name type="scientific">Bombardia bombarda</name>
    <dbReference type="NCBI Taxonomy" id="252184"/>
    <lineage>
        <taxon>Eukaryota</taxon>
        <taxon>Fungi</taxon>
        <taxon>Dikarya</taxon>
        <taxon>Ascomycota</taxon>
        <taxon>Pezizomycotina</taxon>
        <taxon>Sordariomycetes</taxon>
        <taxon>Sordariomycetidae</taxon>
        <taxon>Sordariales</taxon>
        <taxon>Lasiosphaeriaceae</taxon>
        <taxon>Bombardia</taxon>
    </lineage>
</organism>
<dbReference type="PANTHER" id="PTHR21248:SF11">
    <property type="entry name" value="PLD PHOSPHODIESTERASE DOMAIN-CONTAINING PROTEIN"/>
    <property type="match status" value="1"/>
</dbReference>
<dbReference type="PROSITE" id="PS50035">
    <property type="entry name" value="PLD"/>
    <property type="match status" value="2"/>
</dbReference>
<accession>A0AA39W9K7</accession>
<dbReference type="PANTHER" id="PTHR21248">
    <property type="entry name" value="CARDIOLIPIN SYNTHASE"/>
    <property type="match status" value="1"/>
</dbReference>
<gene>
    <name evidence="2" type="ORF">B0T17DRAFT_501529</name>
</gene>
<dbReference type="Proteomes" id="UP001174934">
    <property type="component" value="Unassembled WGS sequence"/>
</dbReference>
<dbReference type="SUPFAM" id="SSF56024">
    <property type="entry name" value="Phospholipase D/nuclease"/>
    <property type="match status" value="2"/>
</dbReference>
<dbReference type="EMBL" id="JAULSR010000013">
    <property type="protein sequence ID" value="KAK0609507.1"/>
    <property type="molecule type" value="Genomic_DNA"/>
</dbReference>
<dbReference type="Pfam" id="PF13091">
    <property type="entry name" value="PLDc_2"/>
    <property type="match status" value="1"/>
</dbReference>
<protein>
    <recommendedName>
        <fullName evidence="1">PLD phosphodiesterase domain-containing protein</fullName>
    </recommendedName>
</protein>
<keyword evidence="3" id="KW-1185">Reference proteome</keyword>
<dbReference type="InterPro" id="IPR001736">
    <property type="entry name" value="PLipase_D/transphosphatidylase"/>
</dbReference>
<dbReference type="InterPro" id="IPR025202">
    <property type="entry name" value="PLD-like_dom"/>
</dbReference>
<dbReference type="GO" id="GO:0030572">
    <property type="term" value="F:phosphatidyltransferase activity"/>
    <property type="evidence" value="ECO:0007669"/>
    <property type="project" value="UniProtKB-ARBA"/>
</dbReference>
<feature type="domain" description="PLD phosphodiesterase" evidence="1">
    <location>
        <begin position="166"/>
        <end position="193"/>
    </location>
</feature>
<proteinExistence type="predicted"/>
<feature type="domain" description="PLD phosphodiesterase" evidence="1">
    <location>
        <begin position="427"/>
        <end position="449"/>
    </location>
</feature>
<evidence type="ECO:0000313" key="3">
    <source>
        <dbReference type="Proteomes" id="UP001174934"/>
    </source>
</evidence>
<reference evidence="2" key="1">
    <citation type="submission" date="2023-06" db="EMBL/GenBank/DDBJ databases">
        <title>Genome-scale phylogeny and comparative genomics of the fungal order Sordariales.</title>
        <authorList>
            <consortium name="Lawrence Berkeley National Laboratory"/>
            <person name="Hensen N."/>
            <person name="Bonometti L."/>
            <person name="Westerberg I."/>
            <person name="Brannstrom I.O."/>
            <person name="Guillou S."/>
            <person name="Cros-Aarteil S."/>
            <person name="Calhoun S."/>
            <person name="Haridas S."/>
            <person name="Kuo A."/>
            <person name="Mondo S."/>
            <person name="Pangilinan J."/>
            <person name="Riley R."/>
            <person name="LaButti K."/>
            <person name="Andreopoulos B."/>
            <person name="Lipzen A."/>
            <person name="Chen C."/>
            <person name="Yanf M."/>
            <person name="Daum C."/>
            <person name="Ng V."/>
            <person name="Clum A."/>
            <person name="Steindorff A."/>
            <person name="Ohm R."/>
            <person name="Martin F."/>
            <person name="Silar P."/>
            <person name="Natvig D."/>
            <person name="Lalanne C."/>
            <person name="Gautier V."/>
            <person name="Ament-velasquez S.L."/>
            <person name="Kruys A."/>
            <person name="Hutchinson M.I."/>
            <person name="Powell A.J."/>
            <person name="Barry K."/>
            <person name="Miller A.N."/>
            <person name="Grigoriev I.V."/>
            <person name="Debuchy R."/>
            <person name="Gladieux P."/>
            <person name="Thoren M.H."/>
            <person name="Johannesson H."/>
        </authorList>
    </citation>
    <scope>NUCLEOTIDE SEQUENCE</scope>
    <source>
        <strain evidence="2">SMH3391-2</strain>
    </source>
</reference>
<dbReference type="GO" id="GO:0032049">
    <property type="term" value="P:cardiolipin biosynthetic process"/>
    <property type="evidence" value="ECO:0007669"/>
    <property type="project" value="UniProtKB-ARBA"/>
</dbReference>
<dbReference type="Gene3D" id="3.30.870.10">
    <property type="entry name" value="Endonuclease Chain A"/>
    <property type="match status" value="2"/>
</dbReference>
<evidence type="ECO:0000313" key="2">
    <source>
        <dbReference type="EMBL" id="KAK0609507.1"/>
    </source>
</evidence>